<proteinExistence type="predicted"/>
<sequence>MADSPFYSAPVTASEKPILEKLVMVRDKLSLLKQDKSTYVKSQDVLPLYEEVIEQVQNLNDVRGSDHLVQTRVDSILDDCLQLLSLFFMAIGRNNEAPALYSMTSNILRLCDHLKEAAFYSTKDLVSIENTLGSMRRTLDKGEGRYSPYLLTRIKYRIEICERLLQELRDFLSSLDPHMVPTWEKLVSILRGIAALNTRSKYNQKDLDDLRAQLHEMQKSMHDGKLPDDQGQTSSGQDLVVPLLNRCLKFCELVEAKQVRQWPFRKIDPAFQETYDKLIEIRNHLDRLTMTQAWSLRETDLFMWQRKLDRIDDARKDGNFFCVEGHPADLHTQRTLLYLIRKGYALIYQLLIASEPVSEALLPIYNQLMTLRKCLLEVKKNGGVSNPRELYPYSMKLNSIDNMRVDGKFQVGKDIPEGQGSVNDLLAECYDLAYELRTAAEDEQDDD</sequence>
<protein>
    <submittedName>
        <fullName evidence="1">Uncharacterized protein</fullName>
    </submittedName>
</protein>
<dbReference type="EMBL" id="JAPDRQ010000031">
    <property type="protein sequence ID" value="KAJ9660444.1"/>
    <property type="molecule type" value="Genomic_DNA"/>
</dbReference>
<dbReference type="Proteomes" id="UP001172386">
    <property type="component" value="Unassembled WGS sequence"/>
</dbReference>
<evidence type="ECO:0000313" key="1">
    <source>
        <dbReference type="EMBL" id="KAJ9660444.1"/>
    </source>
</evidence>
<comment type="caution">
    <text evidence="1">The sequence shown here is derived from an EMBL/GenBank/DDBJ whole genome shotgun (WGS) entry which is preliminary data.</text>
</comment>
<evidence type="ECO:0000313" key="2">
    <source>
        <dbReference type="Proteomes" id="UP001172386"/>
    </source>
</evidence>
<organism evidence="1 2">
    <name type="scientific">Neophaeococcomyces mojaviensis</name>
    <dbReference type="NCBI Taxonomy" id="3383035"/>
    <lineage>
        <taxon>Eukaryota</taxon>
        <taxon>Fungi</taxon>
        <taxon>Dikarya</taxon>
        <taxon>Ascomycota</taxon>
        <taxon>Pezizomycotina</taxon>
        <taxon>Eurotiomycetes</taxon>
        <taxon>Chaetothyriomycetidae</taxon>
        <taxon>Chaetothyriales</taxon>
        <taxon>Chaetothyriales incertae sedis</taxon>
        <taxon>Neophaeococcomyces</taxon>
    </lineage>
</organism>
<gene>
    <name evidence="1" type="ORF">H2198_002562</name>
</gene>
<accession>A0ACC3AEC5</accession>
<reference evidence="1" key="1">
    <citation type="submission" date="2022-10" db="EMBL/GenBank/DDBJ databases">
        <title>Culturing micro-colonial fungi from biological soil crusts in the Mojave desert and describing Neophaeococcomyces mojavensis, and introducing the new genera and species Taxawa tesnikishii.</title>
        <authorList>
            <person name="Kurbessoian T."/>
            <person name="Stajich J.E."/>
        </authorList>
    </citation>
    <scope>NUCLEOTIDE SEQUENCE</scope>
    <source>
        <strain evidence="1">JES_112</strain>
    </source>
</reference>
<name>A0ACC3AEC5_9EURO</name>
<keyword evidence="2" id="KW-1185">Reference proteome</keyword>